<dbReference type="AlphaFoldDB" id="A0A1T5BR83"/>
<dbReference type="InterPro" id="IPR038726">
    <property type="entry name" value="PDDEXK_AddAB-type"/>
</dbReference>
<reference evidence="3" key="1">
    <citation type="submission" date="2017-02" db="EMBL/GenBank/DDBJ databases">
        <authorList>
            <person name="Varghese N."/>
            <person name="Submissions S."/>
        </authorList>
    </citation>
    <scope>NUCLEOTIDE SEQUENCE [LARGE SCALE GENOMIC DNA]</scope>
    <source>
        <strain evidence="3">DSM 24967</strain>
    </source>
</reference>
<evidence type="ECO:0000259" key="1">
    <source>
        <dbReference type="Pfam" id="PF12705"/>
    </source>
</evidence>
<feature type="domain" description="PD-(D/E)XK endonuclease-like" evidence="1">
    <location>
        <begin position="667"/>
        <end position="953"/>
    </location>
</feature>
<organism evidence="2 3">
    <name type="scientific">Parabacteroides chartae</name>
    <dbReference type="NCBI Taxonomy" id="1037355"/>
    <lineage>
        <taxon>Bacteria</taxon>
        <taxon>Pseudomonadati</taxon>
        <taxon>Bacteroidota</taxon>
        <taxon>Bacteroidia</taxon>
        <taxon>Bacteroidales</taxon>
        <taxon>Tannerellaceae</taxon>
        <taxon>Parabacteroides</taxon>
    </lineage>
</organism>
<name>A0A1T5BR83_9BACT</name>
<dbReference type="Gene3D" id="3.90.320.10">
    <property type="match status" value="1"/>
</dbReference>
<dbReference type="RefSeq" id="WP_079683027.1">
    <property type="nucleotide sequence ID" value="NZ_FUYQ01000008.1"/>
</dbReference>
<proteinExistence type="predicted"/>
<dbReference type="InterPro" id="IPR011335">
    <property type="entry name" value="Restrct_endonuc-II-like"/>
</dbReference>
<dbReference type="InterPro" id="IPR027417">
    <property type="entry name" value="P-loop_NTPase"/>
</dbReference>
<sequence length="955" mass="109509">MTPFLYKVASCFYDTYGTKINELAFVFPNRRAGLFFQKYLSEIAQKPIFSPLTLTISDLFTQLSGKQSADRISMLFSLYTIYIEKSGSQESFDEFLYWGEMLLNDFDDIDKYMVNASKLFSNVTDLREIESDFSFLDAEQIAAIRSFWSSFYPVNDSPNQKEFLHVWQLLFSLYESLREKLAHEGKGYEGMIFRDVAESTAEDSLNLPYEKIVFVGLNALTKAEESFLGYLRDKGVADFYWDYASPMVMDADNKASFFVRRNQQLFPSQYVLPLDEIDQPRIEVIGIPSGIGQAKHVHTILSELCESEDFGAPEAFKTAVILPDETLLIPVLNAIPQNIKKINVTMGYPLAGTPVASLMDYILALQKNIRFQDGKALFYFRDVLSILNHRYINTSSPDIVSELIRTITENNKVYIESAELSRNSLLSILFYPVTGTDAFSEYIIHILEELNKVLSSDNDDENEGEFQRTHDLEQEFIFHYFATVNRMQEVMKDAGIEMTVNTFYRLLRRLTDTITIPFHGEPLSGLQIMGVLETRALDFDRIIILSVNEGIYPTRKGANSFIPYNLRKGFGLPTYEHQDSVWAYHFYRLIYRSKQVSLLYDTRSNGLQTGEVSRFVYQLRYHYELDIKQSLLVYNVSSSKTPAICVPKTPKVAELLAQYKKGGRKAISASAVNTYLDCPLKFYFTVLEGLEEEEEVSETLESNVFGSLLHKVMEVLYEPFRGKMVTADLLDKIVKDKELLTQTIAKAFAEIFFKSATVRPLSGQNFLIGEMIRKYVIKVLERDSKLTPFIYIESEKKVYAEFVLNPNETIQLKGFIDRIDEDKGSLRIIDYKSGSGTSVFTTVDSLFDKSLKDRPKAVMQVCLYSWMYGLTDPNKSIQPGIYYMRNLFSDAFDSAVYQKPAKEKIPLSEFASIRDNFAEELGKCLREIFDYTIPFRQTETENACMYCAFTGICGK</sequence>
<accession>A0A1T5BR83</accession>
<evidence type="ECO:0000313" key="3">
    <source>
        <dbReference type="Proteomes" id="UP000190852"/>
    </source>
</evidence>
<evidence type="ECO:0000313" key="2">
    <source>
        <dbReference type="EMBL" id="SKB49621.1"/>
    </source>
</evidence>
<keyword evidence="3" id="KW-1185">Reference proteome</keyword>
<dbReference type="EMBL" id="FUYQ01000008">
    <property type="protein sequence ID" value="SKB49621.1"/>
    <property type="molecule type" value="Genomic_DNA"/>
</dbReference>
<dbReference type="Proteomes" id="UP000190852">
    <property type="component" value="Unassembled WGS sequence"/>
</dbReference>
<gene>
    <name evidence="2" type="ORF">SAMN05660349_01432</name>
</gene>
<dbReference type="SUPFAM" id="SSF52980">
    <property type="entry name" value="Restriction endonuclease-like"/>
    <property type="match status" value="1"/>
</dbReference>
<dbReference type="InterPro" id="IPR011604">
    <property type="entry name" value="PDDEXK-like_dom_sf"/>
</dbReference>
<dbReference type="SUPFAM" id="SSF52540">
    <property type="entry name" value="P-loop containing nucleoside triphosphate hydrolases"/>
    <property type="match status" value="1"/>
</dbReference>
<dbReference type="Pfam" id="PF12705">
    <property type="entry name" value="PDDEXK_1"/>
    <property type="match status" value="1"/>
</dbReference>
<protein>
    <submittedName>
        <fullName evidence="2">PD-(D/E)XK nuclease superfamily protein</fullName>
    </submittedName>
</protein>